<dbReference type="HOGENOM" id="CLU_1646535_0_0_1"/>
<keyword evidence="1" id="KW-0472">Membrane</keyword>
<sequence length="161" mass="17833">MPPSICRPLVYTSWFPLAPACAAMARAPRDARARGLAALSAALIVSSFGHWRAPKWDSPRRYFDLFVVWASVGYGCWLATTMEWAYARGWWCGMPLVGAAFVANETAFHRELRAWKTCGGATRAHRWFIYRRTTWTHLVGVHAGSSTAATWLALGVAGSRG</sequence>
<organism evidence="2 3">
    <name type="scientific">Ostreococcus lucimarinus (strain CCE9901)</name>
    <dbReference type="NCBI Taxonomy" id="436017"/>
    <lineage>
        <taxon>Eukaryota</taxon>
        <taxon>Viridiplantae</taxon>
        <taxon>Chlorophyta</taxon>
        <taxon>Mamiellophyceae</taxon>
        <taxon>Mamiellales</taxon>
        <taxon>Bathycoccaceae</taxon>
        <taxon>Ostreococcus</taxon>
    </lineage>
</organism>
<dbReference type="Gramene" id="ABP00131">
    <property type="protein sequence ID" value="ABP00131"/>
    <property type="gene ID" value="OSTLU_28004"/>
</dbReference>
<keyword evidence="1" id="KW-0812">Transmembrane</keyword>
<feature type="transmembrane region" description="Helical" evidence="1">
    <location>
        <begin position="32"/>
        <end position="50"/>
    </location>
</feature>
<keyword evidence="1" id="KW-1133">Transmembrane helix</keyword>
<name>A4S8X9_OSTLU</name>
<feature type="transmembrane region" description="Helical" evidence="1">
    <location>
        <begin position="62"/>
        <end position="80"/>
    </location>
</feature>
<gene>
    <name evidence="2" type="ORF">OSTLU_28004</name>
</gene>
<evidence type="ECO:0000313" key="3">
    <source>
        <dbReference type="Proteomes" id="UP000001568"/>
    </source>
</evidence>
<evidence type="ECO:0000256" key="1">
    <source>
        <dbReference type="SAM" id="Phobius"/>
    </source>
</evidence>
<keyword evidence="3" id="KW-1185">Reference proteome</keyword>
<dbReference type="AlphaFoldDB" id="A4S8X9"/>
<dbReference type="EMBL" id="CP000596">
    <property type="protein sequence ID" value="ABP00131.1"/>
    <property type="molecule type" value="Genomic_DNA"/>
</dbReference>
<dbReference type="RefSeq" id="XP_001421837.1">
    <property type="nucleotide sequence ID" value="XM_001421800.1"/>
</dbReference>
<evidence type="ECO:0000313" key="2">
    <source>
        <dbReference type="EMBL" id="ABP00131.1"/>
    </source>
</evidence>
<dbReference type="KEGG" id="olu:OSTLU_28004"/>
<protein>
    <submittedName>
        <fullName evidence="2">Uncharacterized protein</fullName>
    </submittedName>
</protein>
<dbReference type="Proteomes" id="UP000001568">
    <property type="component" value="Chromosome 16"/>
</dbReference>
<dbReference type="eggNOG" id="ENOG502SY94">
    <property type="taxonomic scope" value="Eukaryota"/>
</dbReference>
<dbReference type="GeneID" id="5006008"/>
<accession>A4S8X9</accession>
<proteinExistence type="predicted"/>
<reference evidence="2 3" key="1">
    <citation type="journal article" date="2007" name="Proc. Natl. Acad. Sci. U.S.A.">
        <title>The tiny eukaryote Ostreococcus provides genomic insights into the paradox of plankton speciation.</title>
        <authorList>
            <person name="Palenik B."/>
            <person name="Grimwood J."/>
            <person name="Aerts A."/>
            <person name="Rouze P."/>
            <person name="Salamov A."/>
            <person name="Putnam N."/>
            <person name="Dupont C."/>
            <person name="Jorgensen R."/>
            <person name="Derelle E."/>
            <person name="Rombauts S."/>
            <person name="Zhou K."/>
            <person name="Otillar R."/>
            <person name="Merchant S.S."/>
            <person name="Podell S."/>
            <person name="Gaasterland T."/>
            <person name="Napoli C."/>
            <person name="Gendler K."/>
            <person name="Manuell A."/>
            <person name="Tai V."/>
            <person name="Vallon O."/>
            <person name="Piganeau G."/>
            <person name="Jancek S."/>
            <person name="Heijde M."/>
            <person name="Jabbari K."/>
            <person name="Bowler C."/>
            <person name="Lohr M."/>
            <person name="Robbens S."/>
            <person name="Werner G."/>
            <person name="Dubchak I."/>
            <person name="Pazour G.J."/>
            <person name="Ren Q."/>
            <person name="Paulsen I."/>
            <person name="Delwiche C."/>
            <person name="Schmutz J."/>
            <person name="Rokhsar D."/>
            <person name="Van de Peer Y."/>
            <person name="Moreau H."/>
            <person name="Grigoriev I.V."/>
        </authorList>
    </citation>
    <scope>NUCLEOTIDE SEQUENCE [LARGE SCALE GENOMIC DNA]</scope>
    <source>
        <strain evidence="2 3">CCE9901</strain>
    </source>
</reference>